<organism evidence="2 3">
    <name type="scientific">Paraburkholderia bryophila</name>
    <dbReference type="NCBI Taxonomy" id="420952"/>
    <lineage>
        <taxon>Bacteria</taxon>
        <taxon>Pseudomonadati</taxon>
        <taxon>Pseudomonadota</taxon>
        <taxon>Betaproteobacteria</taxon>
        <taxon>Burkholderiales</taxon>
        <taxon>Burkholderiaceae</taxon>
        <taxon>Paraburkholderia</taxon>
    </lineage>
</organism>
<reference evidence="2 3" key="1">
    <citation type="submission" date="2020-07" db="EMBL/GenBank/DDBJ databases">
        <title>Exploring microbial biodiversity for novel pathways involved in the catabolism of aromatic compounds derived from lignin.</title>
        <authorList>
            <person name="Elkins J."/>
        </authorList>
    </citation>
    <scope>NUCLEOTIDE SEQUENCE [LARGE SCALE GENOMIC DNA]</scope>
    <source>
        <strain evidence="2 3">H2C3C</strain>
    </source>
</reference>
<keyword evidence="1" id="KW-0812">Transmembrane</keyword>
<evidence type="ECO:0000256" key="1">
    <source>
        <dbReference type="SAM" id="Phobius"/>
    </source>
</evidence>
<evidence type="ECO:0000313" key="2">
    <source>
        <dbReference type="EMBL" id="NYH21703.1"/>
    </source>
</evidence>
<dbReference type="AlphaFoldDB" id="A0A7Y9WK01"/>
<sequence length="50" mass="5595">MKQLNPFSEWLLHFASSQKNIDRVAMWFGGGVSVLAATFTVAVIVMLLLR</sequence>
<keyword evidence="1" id="KW-0472">Membrane</keyword>
<gene>
    <name evidence="2" type="ORF">GGD40_001182</name>
</gene>
<proteinExistence type="predicted"/>
<comment type="caution">
    <text evidence="2">The sequence shown here is derived from an EMBL/GenBank/DDBJ whole genome shotgun (WGS) entry which is preliminary data.</text>
</comment>
<evidence type="ECO:0000313" key="3">
    <source>
        <dbReference type="Proteomes" id="UP000540929"/>
    </source>
</evidence>
<dbReference type="Proteomes" id="UP000540929">
    <property type="component" value="Unassembled WGS sequence"/>
</dbReference>
<dbReference type="RefSeq" id="WP_179743072.1">
    <property type="nucleotide sequence ID" value="NZ_JACCAS010000001.1"/>
</dbReference>
<dbReference type="EMBL" id="JACCAS010000001">
    <property type="protein sequence ID" value="NYH21703.1"/>
    <property type="molecule type" value="Genomic_DNA"/>
</dbReference>
<keyword evidence="1" id="KW-1133">Transmembrane helix</keyword>
<name>A0A7Y9WK01_9BURK</name>
<accession>A0A7Y9WK01</accession>
<protein>
    <submittedName>
        <fullName evidence="2">Uncharacterized protein</fullName>
    </submittedName>
</protein>
<keyword evidence="3" id="KW-1185">Reference proteome</keyword>
<feature type="transmembrane region" description="Helical" evidence="1">
    <location>
        <begin position="24"/>
        <end position="49"/>
    </location>
</feature>